<dbReference type="InterPro" id="IPR003890">
    <property type="entry name" value="MIF4G-like_typ-3"/>
</dbReference>
<feature type="domain" description="MIF4G" evidence="2">
    <location>
        <begin position="23"/>
        <end position="216"/>
    </location>
</feature>
<dbReference type="InterPro" id="IPR039762">
    <property type="entry name" value="Nmd2/UPF2"/>
</dbReference>
<proteinExistence type="predicted"/>
<reference evidence="3 4" key="1">
    <citation type="submission" date="2024-03" db="EMBL/GenBank/DDBJ databases">
        <title>The Acrasis kona genome and developmental transcriptomes reveal deep origins of eukaryotic multicellular pathways.</title>
        <authorList>
            <person name="Sheikh S."/>
            <person name="Fu C.-J."/>
            <person name="Brown M.W."/>
            <person name="Baldauf S.L."/>
        </authorList>
    </citation>
    <scope>NUCLEOTIDE SEQUENCE [LARGE SCALE GENOMIC DNA]</scope>
    <source>
        <strain evidence="3 4">ATCC MYA-3509</strain>
    </source>
</reference>
<dbReference type="Proteomes" id="UP001431209">
    <property type="component" value="Unassembled WGS sequence"/>
</dbReference>
<dbReference type="SMART" id="SM00543">
    <property type="entry name" value="MIF4G"/>
    <property type="match status" value="2"/>
</dbReference>
<sequence>MSSVVTSVDKESDDTNNSTEAISTRVEKLMNTLNKSCMSRALMTQWILEFSQVNTKSSRKKLVRTMFAVNRTSLELLPHYSRLVAILSTQYKDVPQQLVASLEDEFNKLFNQKDQIKIETKVKNIRFISELTKFKILPPQTTLSLLDKCLNDFRHHNIDVACHLLETCGRFLYVNKDTHEKTVELLEKMMRSKNVKSLDSNYENMVENAYYVSIPVNKSADGHSQSAAEEPLPPLQRYVNHLLYDRLDKLSVNAVLKQLRKLPWNDPSICRYVSEAVWELISANTRYNQVHILANLISGLSRYHEIVGIMIVDRFAEALRLRLAGHVDSSRQRALLELKFIAELYNYQMLDSNVVLDLLYCCILYQCSVTDHNNNDTFRLRQVITLLETAGPYFETPLDRKRLDRFLMYLQWYVLKKGVRLPVDLEFQLADCLDSIRPRLKWPHSFQDADERVSRVEKQSKIPLPGYLDGDSSSQELDHGVMWAVVNTNDAQNDDQNDDDGGNGFVQQEQPSQQQQQQQQQQYQQQDRVQRRIDDLKFDKEYQSVLQESIAERRSVQKPLKMSSVKDMMIKNGLQPSTNPQPSPSVAPENGGGAPAFMNAMMAGKFTLLTRRKAKDINLSDNQAEQQQS</sequence>
<evidence type="ECO:0000313" key="3">
    <source>
        <dbReference type="EMBL" id="KAL0486247.1"/>
    </source>
</evidence>
<protein>
    <submittedName>
        <fullName evidence="3">Regulator of nonsense transcript</fullName>
    </submittedName>
</protein>
<dbReference type="InterPro" id="IPR016024">
    <property type="entry name" value="ARM-type_fold"/>
</dbReference>
<dbReference type="GO" id="GO:0035145">
    <property type="term" value="C:exon-exon junction complex"/>
    <property type="evidence" value="ECO:0007669"/>
    <property type="project" value="TreeGrafter"/>
</dbReference>
<keyword evidence="4" id="KW-1185">Reference proteome</keyword>
<feature type="compositionally biased region" description="Low complexity" evidence="1">
    <location>
        <begin position="505"/>
        <end position="526"/>
    </location>
</feature>
<dbReference type="Pfam" id="PF02854">
    <property type="entry name" value="MIF4G"/>
    <property type="match status" value="2"/>
</dbReference>
<dbReference type="SUPFAM" id="SSF48371">
    <property type="entry name" value="ARM repeat"/>
    <property type="match status" value="2"/>
</dbReference>
<name>A0AAW2ZC98_9EUKA</name>
<feature type="region of interest" description="Disordered" evidence="1">
    <location>
        <begin position="490"/>
        <end position="529"/>
    </location>
</feature>
<dbReference type="Gene3D" id="1.25.40.180">
    <property type="match status" value="2"/>
</dbReference>
<feature type="domain" description="MIF4G" evidence="2">
    <location>
        <begin position="237"/>
        <end position="439"/>
    </location>
</feature>
<evidence type="ECO:0000259" key="2">
    <source>
        <dbReference type="SMART" id="SM00543"/>
    </source>
</evidence>
<dbReference type="AlphaFoldDB" id="A0AAW2ZC98"/>
<dbReference type="GO" id="GO:0005737">
    <property type="term" value="C:cytoplasm"/>
    <property type="evidence" value="ECO:0007669"/>
    <property type="project" value="TreeGrafter"/>
</dbReference>
<evidence type="ECO:0000256" key="1">
    <source>
        <dbReference type="SAM" id="MobiDB-lite"/>
    </source>
</evidence>
<gene>
    <name evidence="3" type="ORF">AKO1_001866</name>
</gene>
<dbReference type="GO" id="GO:0000184">
    <property type="term" value="P:nuclear-transcribed mRNA catabolic process, nonsense-mediated decay"/>
    <property type="evidence" value="ECO:0007669"/>
    <property type="project" value="InterPro"/>
</dbReference>
<comment type="caution">
    <text evidence="3">The sequence shown here is derived from an EMBL/GenBank/DDBJ whole genome shotgun (WGS) entry which is preliminary data.</text>
</comment>
<feature type="compositionally biased region" description="Acidic residues" evidence="1">
    <location>
        <begin position="492"/>
        <end position="501"/>
    </location>
</feature>
<feature type="region of interest" description="Disordered" evidence="1">
    <location>
        <begin position="571"/>
        <end position="595"/>
    </location>
</feature>
<accession>A0AAW2ZC98</accession>
<evidence type="ECO:0000313" key="4">
    <source>
        <dbReference type="Proteomes" id="UP001431209"/>
    </source>
</evidence>
<dbReference type="PANTHER" id="PTHR12839">
    <property type="entry name" value="NONSENSE-MEDIATED MRNA DECAY PROTEIN 2 UP-FRAMESHIFT SUPPRESSOR 2"/>
    <property type="match status" value="1"/>
</dbReference>
<dbReference type="GO" id="GO:0003723">
    <property type="term" value="F:RNA binding"/>
    <property type="evidence" value="ECO:0007669"/>
    <property type="project" value="InterPro"/>
</dbReference>
<dbReference type="PANTHER" id="PTHR12839:SF7">
    <property type="entry name" value="REGULATOR OF NONSENSE TRANSCRIPTS 2"/>
    <property type="match status" value="1"/>
</dbReference>
<dbReference type="EMBL" id="JAOPGA020001211">
    <property type="protein sequence ID" value="KAL0486247.1"/>
    <property type="molecule type" value="Genomic_DNA"/>
</dbReference>
<organism evidence="3 4">
    <name type="scientific">Acrasis kona</name>
    <dbReference type="NCBI Taxonomy" id="1008807"/>
    <lineage>
        <taxon>Eukaryota</taxon>
        <taxon>Discoba</taxon>
        <taxon>Heterolobosea</taxon>
        <taxon>Tetramitia</taxon>
        <taxon>Eutetramitia</taxon>
        <taxon>Acrasidae</taxon>
        <taxon>Acrasis</taxon>
    </lineage>
</organism>